<organism evidence="1">
    <name type="scientific">Borrelia coriaceae ATCC 43381</name>
    <dbReference type="NCBI Taxonomy" id="1408429"/>
    <lineage>
        <taxon>Bacteria</taxon>
        <taxon>Pseudomonadati</taxon>
        <taxon>Spirochaetota</taxon>
        <taxon>Spirochaetia</taxon>
        <taxon>Spirochaetales</taxon>
        <taxon>Borreliaceae</taxon>
        <taxon>Borrelia</taxon>
    </lineage>
</organism>
<reference evidence="1" key="1">
    <citation type="submission" date="2013-04" db="EMBL/GenBank/DDBJ databases">
        <title>Comparative Genomics of Relapsing Fever Spirochetes.</title>
        <authorList>
            <person name="Schwan T.G."/>
            <person name="Raffel S.J."/>
            <person name="Porcella S.F."/>
            <person name="Martens C.A."/>
            <person name="Bruno D.P."/>
            <person name="Ricklefs S.M."/>
            <person name="Barbian K.B."/>
        </authorList>
    </citation>
    <scope>NUCLEOTIDE SEQUENCE</scope>
    <source>
        <strain evidence="1">Co53</strain>
        <plasmid evidence="1">unnamed</plasmid>
    </source>
</reference>
<dbReference type="RefSeq" id="WP_025409085.1">
    <property type="nucleotide sequence ID" value="NZ_CP005805.1"/>
</dbReference>
<dbReference type="EMBL" id="CP005805">
    <property type="protein sequence ID" value="AHH11961.1"/>
    <property type="molecule type" value="Genomic_DNA"/>
</dbReference>
<geneLocation type="plasmid" evidence="1">
    <name>unnamed</name>
</geneLocation>
<accession>W5T3U3</accession>
<keyword evidence="1" id="KW-0614">Plasmid</keyword>
<protein>
    <recommendedName>
        <fullName evidence="2">Cytosolic protein</fullName>
    </recommendedName>
</protein>
<evidence type="ECO:0000313" key="1">
    <source>
        <dbReference type="EMBL" id="AHH11961.1"/>
    </source>
</evidence>
<name>W5T3U3_9SPIR</name>
<proteinExistence type="predicted"/>
<evidence type="ECO:0008006" key="2">
    <source>
        <dbReference type="Google" id="ProtNLM"/>
    </source>
</evidence>
<dbReference type="AlphaFoldDB" id="W5T3U3"/>
<gene>
    <name evidence="1" type="ORF">BCO_0900170</name>
</gene>
<dbReference type="HOGENOM" id="CLU_1666031_0_0_12"/>
<sequence>MIVLIITLIINGSYFFAKFKHTASIFTITDNYTWGTGFRVGDDNYINDIAKGISLELEQNQLSKFKNAMNTTGEIFEAQTYDYMENDIHIKVNKSYSSNSNYVFLKFEVTNTATNISNNNNEYENEKFDSFNIIKKLLSEKSFAIKKSDFNNFINIIE</sequence>